<proteinExistence type="predicted"/>
<keyword evidence="3" id="KW-1185">Reference proteome</keyword>
<sequence length="122" mass="13577">MQAIRIQVLLFFAVAMFAAKPFIGFSTSYWAANDTQATILAKAFTKRKQEFVEDSDFDVIAVQKRIAEPLFAAFLALSFFLSGFFARVFAPVKAITGRVLSDIRYGLVPPEQLYLLGGKLSI</sequence>
<dbReference type="STRING" id="1792845.BC343_08710"/>
<keyword evidence="1" id="KW-0812">Transmembrane</keyword>
<dbReference type="OrthoDB" id="799253at2"/>
<organism evidence="2 3">
    <name type="scientific">Mucilaginibacter pedocola</name>
    <dbReference type="NCBI Taxonomy" id="1792845"/>
    <lineage>
        <taxon>Bacteria</taxon>
        <taxon>Pseudomonadati</taxon>
        <taxon>Bacteroidota</taxon>
        <taxon>Sphingobacteriia</taxon>
        <taxon>Sphingobacteriales</taxon>
        <taxon>Sphingobacteriaceae</taxon>
        <taxon>Mucilaginibacter</taxon>
    </lineage>
</organism>
<accession>A0A1S9PCP8</accession>
<name>A0A1S9PCP8_9SPHI</name>
<gene>
    <name evidence="2" type="ORF">BC343_08710</name>
</gene>
<comment type="caution">
    <text evidence="2">The sequence shown here is derived from an EMBL/GenBank/DDBJ whole genome shotgun (WGS) entry which is preliminary data.</text>
</comment>
<evidence type="ECO:0000313" key="2">
    <source>
        <dbReference type="EMBL" id="OOQ58730.1"/>
    </source>
</evidence>
<reference evidence="2 3" key="1">
    <citation type="submission" date="2016-07" db="EMBL/GenBank/DDBJ databases">
        <title>Genomic analysis of zinc-resistant bacterium Mucilaginibacter pedocola TBZ30.</title>
        <authorList>
            <person name="Huang J."/>
            <person name="Tang J."/>
        </authorList>
    </citation>
    <scope>NUCLEOTIDE SEQUENCE [LARGE SCALE GENOMIC DNA]</scope>
    <source>
        <strain evidence="2 3">TBZ30</strain>
    </source>
</reference>
<evidence type="ECO:0000313" key="3">
    <source>
        <dbReference type="Proteomes" id="UP000189739"/>
    </source>
</evidence>
<evidence type="ECO:0000256" key="1">
    <source>
        <dbReference type="SAM" id="Phobius"/>
    </source>
</evidence>
<protein>
    <submittedName>
        <fullName evidence="2">Uncharacterized protein</fullName>
    </submittedName>
</protein>
<keyword evidence="1" id="KW-0472">Membrane</keyword>
<dbReference type="RefSeq" id="WP_078349435.1">
    <property type="nucleotide sequence ID" value="NZ_MBTF01000023.1"/>
</dbReference>
<dbReference type="Proteomes" id="UP000189739">
    <property type="component" value="Unassembled WGS sequence"/>
</dbReference>
<feature type="transmembrane region" description="Helical" evidence="1">
    <location>
        <begin position="70"/>
        <end position="90"/>
    </location>
</feature>
<dbReference type="EMBL" id="MBTF01000023">
    <property type="protein sequence ID" value="OOQ58730.1"/>
    <property type="molecule type" value="Genomic_DNA"/>
</dbReference>
<dbReference type="AlphaFoldDB" id="A0A1S9PCP8"/>
<keyword evidence="1" id="KW-1133">Transmembrane helix</keyword>